<dbReference type="Pfam" id="PF18962">
    <property type="entry name" value="Por_Secre_tail"/>
    <property type="match status" value="1"/>
</dbReference>
<evidence type="ECO:0000259" key="3">
    <source>
        <dbReference type="PROSITE" id="PS50853"/>
    </source>
</evidence>
<dbReference type="NCBIfam" id="TIGR04183">
    <property type="entry name" value="Por_Secre_tail"/>
    <property type="match status" value="1"/>
</dbReference>
<feature type="chain" id="PRO_5046741258" evidence="2">
    <location>
        <begin position="19"/>
        <end position="554"/>
    </location>
</feature>
<comment type="caution">
    <text evidence="4">The sequence shown here is derived from an EMBL/GenBank/DDBJ whole genome shotgun (WGS) entry which is preliminary data.</text>
</comment>
<gene>
    <name evidence="4" type="ORF">MUY34_09405</name>
</gene>
<keyword evidence="1 2" id="KW-0732">Signal</keyword>
<evidence type="ECO:0000313" key="4">
    <source>
        <dbReference type="EMBL" id="MCK8480838.1"/>
    </source>
</evidence>
<feature type="signal peptide" evidence="2">
    <location>
        <begin position="1"/>
        <end position="18"/>
    </location>
</feature>
<proteinExistence type="predicted"/>
<keyword evidence="5" id="KW-1185">Reference proteome</keyword>
<dbReference type="RefSeq" id="WP_248412855.1">
    <property type="nucleotide sequence ID" value="NZ_JALPQF010000008.1"/>
</dbReference>
<dbReference type="SUPFAM" id="SSF49265">
    <property type="entry name" value="Fibronectin type III"/>
    <property type="match status" value="1"/>
</dbReference>
<evidence type="ECO:0000313" key="5">
    <source>
        <dbReference type="Proteomes" id="UP001203687"/>
    </source>
</evidence>
<dbReference type="InterPro" id="IPR013783">
    <property type="entry name" value="Ig-like_fold"/>
</dbReference>
<dbReference type="Gene3D" id="2.60.40.10">
    <property type="entry name" value="Immunoglobulins"/>
    <property type="match status" value="1"/>
</dbReference>
<dbReference type="Proteomes" id="UP001203687">
    <property type="component" value="Unassembled WGS sequence"/>
</dbReference>
<feature type="domain" description="Fibronectin type-III" evidence="3">
    <location>
        <begin position="196"/>
        <end position="288"/>
    </location>
</feature>
<dbReference type="InterPro" id="IPR026444">
    <property type="entry name" value="Secre_tail"/>
</dbReference>
<dbReference type="CDD" id="cd00063">
    <property type="entry name" value="FN3"/>
    <property type="match status" value="1"/>
</dbReference>
<dbReference type="EMBL" id="JALPQF010000008">
    <property type="protein sequence ID" value="MCK8480838.1"/>
    <property type="molecule type" value="Genomic_DNA"/>
</dbReference>
<dbReference type="Pfam" id="PF00041">
    <property type="entry name" value="fn3"/>
    <property type="match status" value="1"/>
</dbReference>
<dbReference type="PROSITE" id="PS50853">
    <property type="entry name" value="FN3"/>
    <property type="match status" value="1"/>
</dbReference>
<name>A0ABT0H8Z8_9FLAO</name>
<protein>
    <submittedName>
        <fullName evidence="4">T9SS type A sorting domain-containing protein</fullName>
    </submittedName>
</protein>
<accession>A0ABT0H8Z8</accession>
<evidence type="ECO:0000256" key="2">
    <source>
        <dbReference type="SAM" id="SignalP"/>
    </source>
</evidence>
<organism evidence="4 5">
    <name type="scientific">Psychroserpens algicola</name>
    <dbReference type="NCBI Taxonomy" id="1719034"/>
    <lineage>
        <taxon>Bacteria</taxon>
        <taxon>Pseudomonadati</taxon>
        <taxon>Bacteroidota</taxon>
        <taxon>Flavobacteriia</taxon>
        <taxon>Flavobacteriales</taxon>
        <taxon>Flavobacteriaceae</taxon>
        <taxon>Psychroserpens</taxon>
    </lineage>
</organism>
<evidence type="ECO:0000256" key="1">
    <source>
        <dbReference type="ARBA" id="ARBA00022729"/>
    </source>
</evidence>
<dbReference type="InterPro" id="IPR036116">
    <property type="entry name" value="FN3_sf"/>
</dbReference>
<dbReference type="SMART" id="SM00060">
    <property type="entry name" value="FN3"/>
    <property type="match status" value="1"/>
</dbReference>
<reference evidence="4" key="1">
    <citation type="submission" date="2022-04" db="EMBL/GenBank/DDBJ databases">
        <authorList>
            <person name="Ren T."/>
        </authorList>
    </citation>
    <scope>NUCLEOTIDE SEQUENCE</scope>
    <source>
        <strain evidence="4">F63249</strain>
    </source>
</reference>
<sequence length="554" mass="59761">MKKITLLLLILTASFSFGQVLSEDFDAGLTIPAGWTNNELSLSGEVWIIENTGEAIGYNDPNSIYYDDGLLTNNYAVFDSDGYGGGTSAENTALESPVFDATTISGPVQLSFNHFFTAGYGGFGYVEVYDGTSWIEVASYTGASQTDSSFGLVEIDVTTELAAATNAQVRFRWVGDYSWGWAVDNVVVDEGPSCLVPTDFAAGAVTTTSFEVTWTDANTGTPNWEIEWGATGFTQGGGTSVTGLTTPAYTFPGLSPDTTYDFYIRTNCDGGFGDSEWVGPIAFTTAFDCSTLGVPYAEDWSNQNLYFSCYTNEDSNADMLAWTFNTVNDLDGDGTEDTIVNIFPQAANVAKDDWLFTPAFSGVNNTEYTITVVYNSVDFNNVANESFDLVITDAASSTATNQTVIGSYSGITQSGVFGDTMGNDLITQAYTSTETYTPIADGDFHVGIHANTTALNSDVFFILSIEVTAALSVDEFDSDNFKYAYNKTTEQLTLESSNLPFDSIELYSILGQNVITRELSQTNETVNMSSLTDGVYLAKITINGNSKTVKVLKQ</sequence>
<dbReference type="InterPro" id="IPR003961">
    <property type="entry name" value="FN3_dom"/>
</dbReference>